<evidence type="ECO:0000313" key="3">
    <source>
        <dbReference type="Proteomes" id="UP000007509"/>
    </source>
</evidence>
<name>J3CF71_9FLAO</name>
<organism evidence="2 3">
    <name type="scientific">Chryseobacterium populi</name>
    <dbReference type="NCBI Taxonomy" id="1144316"/>
    <lineage>
        <taxon>Bacteria</taxon>
        <taxon>Pseudomonadati</taxon>
        <taxon>Bacteroidota</taxon>
        <taxon>Flavobacteriia</taxon>
        <taxon>Flavobacteriales</taxon>
        <taxon>Weeksellaceae</taxon>
        <taxon>Chryseobacterium group</taxon>
        <taxon>Chryseobacterium</taxon>
    </lineage>
</organism>
<dbReference type="RefSeq" id="WP_007844688.1">
    <property type="nucleotide sequence ID" value="NZ_AKJY01000054.1"/>
</dbReference>
<evidence type="ECO:0000313" key="2">
    <source>
        <dbReference type="EMBL" id="EJL70449.1"/>
    </source>
</evidence>
<dbReference type="OrthoDB" id="1159290at2"/>
<accession>J3CF71</accession>
<evidence type="ECO:0000256" key="1">
    <source>
        <dbReference type="SAM" id="SignalP"/>
    </source>
</evidence>
<comment type="caution">
    <text evidence="2">The sequence shown here is derived from an EMBL/GenBank/DDBJ whole genome shotgun (WGS) entry which is preliminary data.</text>
</comment>
<dbReference type="AlphaFoldDB" id="J3CF71"/>
<gene>
    <name evidence="2" type="ORF">PMI13_02784</name>
</gene>
<dbReference type="EMBL" id="AKJY01000054">
    <property type="protein sequence ID" value="EJL70449.1"/>
    <property type="molecule type" value="Genomic_DNA"/>
</dbReference>
<dbReference type="PATRIC" id="fig|1144316.3.peg.2800"/>
<keyword evidence="1" id="KW-0732">Signal</keyword>
<dbReference type="Proteomes" id="UP000007509">
    <property type="component" value="Unassembled WGS sequence"/>
</dbReference>
<protein>
    <recommendedName>
        <fullName evidence="4">C1q domain-containing protein</fullName>
    </recommendedName>
</protein>
<keyword evidence="3" id="KW-1185">Reference proteome</keyword>
<sequence>MKQSKQFFSLIGILLVTTSFAQVGINTGLPQASLDITAKNTTGSAPEGLIAPRLTGDQIKAADALYGNDQTGAFVYATAAVGTSSTKTARITTPGYYYFDGNIWQKFIVSGPTGSPILPHVVASGSATSNLFLTDSSTPGGGYRKATYTTIGINDGSWSTTNNNYTVGPGKAGFYLISTQAIETPNNGNNSFGWNVRKNDGTEFTVYQSMNVGANYNSGGTLTIYLNAGEIVEMGFEPCFGCFNGSGGFTSYTVTRRAFSITYLGS</sequence>
<reference evidence="2 3" key="1">
    <citation type="journal article" date="2012" name="J. Bacteriol.">
        <title>Twenty-one genome sequences from Pseudomonas species and 19 genome sequences from diverse bacteria isolated from the rhizosphere and endosphere of Populus deltoides.</title>
        <authorList>
            <person name="Brown S.D."/>
            <person name="Utturkar S.M."/>
            <person name="Klingeman D.M."/>
            <person name="Johnson C.M."/>
            <person name="Martin S.L."/>
            <person name="Land M.L."/>
            <person name="Lu T.Y."/>
            <person name="Schadt C.W."/>
            <person name="Doktycz M.J."/>
            <person name="Pelletier D.A."/>
        </authorList>
    </citation>
    <scope>NUCLEOTIDE SEQUENCE [LARGE SCALE GENOMIC DNA]</scope>
    <source>
        <strain evidence="2 3">CF314</strain>
    </source>
</reference>
<feature type="signal peptide" evidence="1">
    <location>
        <begin position="1"/>
        <end position="21"/>
    </location>
</feature>
<feature type="chain" id="PRO_5003764643" description="C1q domain-containing protein" evidence="1">
    <location>
        <begin position="22"/>
        <end position="266"/>
    </location>
</feature>
<proteinExistence type="predicted"/>
<evidence type="ECO:0008006" key="4">
    <source>
        <dbReference type="Google" id="ProtNLM"/>
    </source>
</evidence>